<protein>
    <submittedName>
        <fullName evidence="1">Uncharacterized protein</fullName>
    </submittedName>
</protein>
<dbReference type="AlphaFoldDB" id="A0A0A3I2J8"/>
<name>A0A0A3I2J8_9BACL</name>
<dbReference type="eggNOG" id="ENOG50346IZ">
    <property type="taxonomic scope" value="Bacteria"/>
</dbReference>
<dbReference type="RefSeq" id="WP_036185240.1">
    <property type="nucleotide sequence ID" value="NZ_AVDA01000008.1"/>
</dbReference>
<accession>A0A0A3I2J8</accession>
<organism evidence="1 2">
    <name type="scientific">Ureibacillus manganicus DSM 26584</name>
    <dbReference type="NCBI Taxonomy" id="1384049"/>
    <lineage>
        <taxon>Bacteria</taxon>
        <taxon>Bacillati</taxon>
        <taxon>Bacillota</taxon>
        <taxon>Bacilli</taxon>
        <taxon>Bacillales</taxon>
        <taxon>Caryophanaceae</taxon>
        <taxon>Ureibacillus</taxon>
    </lineage>
</organism>
<gene>
    <name evidence="1" type="ORF">CD29_08570</name>
</gene>
<evidence type="ECO:0000313" key="2">
    <source>
        <dbReference type="Proteomes" id="UP000030416"/>
    </source>
</evidence>
<comment type="caution">
    <text evidence="1">The sequence shown here is derived from an EMBL/GenBank/DDBJ whole genome shotgun (WGS) entry which is preliminary data.</text>
</comment>
<reference evidence="1 2" key="1">
    <citation type="submission" date="2014-02" db="EMBL/GenBank/DDBJ databases">
        <title>Draft genome sequence of Lysinibacillus manganicus DSM 26584T.</title>
        <authorList>
            <person name="Zhang F."/>
            <person name="Wang G."/>
            <person name="Zhang L."/>
        </authorList>
    </citation>
    <scope>NUCLEOTIDE SEQUENCE [LARGE SCALE GENOMIC DNA]</scope>
    <source>
        <strain evidence="1 2">DSM 26584</strain>
    </source>
</reference>
<proteinExistence type="predicted"/>
<dbReference type="STRING" id="1384049.CD29_08570"/>
<keyword evidence="2" id="KW-1185">Reference proteome</keyword>
<dbReference type="EMBL" id="JPVN01000008">
    <property type="protein sequence ID" value="KGR79051.1"/>
    <property type="molecule type" value="Genomic_DNA"/>
</dbReference>
<sequence length="108" mass="13010">MKKQFYKDLLYKWFRIKPRNVGTTLFAPIKIMPEYLIDTEKGQVTGVVKHNEKVYLTVHIDIPNKKTAVKGSLRKIKKHTKPFKKHHYIEMIKHEAEYLIYRERDNLL</sequence>
<evidence type="ECO:0000313" key="1">
    <source>
        <dbReference type="EMBL" id="KGR79051.1"/>
    </source>
</evidence>
<dbReference type="Proteomes" id="UP000030416">
    <property type="component" value="Unassembled WGS sequence"/>
</dbReference>